<protein>
    <submittedName>
        <fullName evidence="2">Uncharacterized protein</fullName>
    </submittedName>
</protein>
<name>A0A645G071_9ZZZZ</name>
<accession>A0A645G071</accession>
<feature type="compositionally biased region" description="Polar residues" evidence="1">
    <location>
        <begin position="187"/>
        <end position="196"/>
    </location>
</feature>
<dbReference type="EMBL" id="VSSQ01067911">
    <property type="protein sequence ID" value="MPN20217.1"/>
    <property type="molecule type" value="Genomic_DNA"/>
</dbReference>
<dbReference type="AlphaFoldDB" id="A0A645G071"/>
<evidence type="ECO:0000256" key="1">
    <source>
        <dbReference type="SAM" id="MobiDB-lite"/>
    </source>
</evidence>
<organism evidence="2">
    <name type="scientific">bioreactor metagenome</name>
    <dbReference type="NCBI Taxonomy" id="1076179"/>
    <lineage>
        <taxon>unclassified sequences</taxon>
        <taxon>metagenomes</taxon>
        <taxon>ecological metagenomes</taxon>
    </lineage>
</organism>
<sequence length="242" mass="28167">MAVSDVDSGRANHHALIAVYTVSFSDCFSIFAFSPFGPVFSPFKVIIHIDRLLINQYALQSAIRTNQGTNLLTEPGECEVESRREQNHDHEIGQIHERSFLHDSENFFVTHDVHEHPMRDDQRNKNVNSPFKESFPDFFGVPFLSVKFHLFVSVSFNRVFNFSENHFHENGLRTNPTTKDPTKNHGKQNNENNGGNCAQCEDKEILRIKRLPQNKELPIQNIDQQQWISVNFHERQHKKHYK</sequence>
<gene>
    <name evidence="2" type="ORF">SDC9_167595</name>
</gene>
<comment type="caution">
    <text evidence="2">The sequence shown here is derived from an EMBL/GenBank/DDBJ whole genome shotgun (WGS) entry which is preliminary data.</text>
</comment>
<evidence type="ECO:0000313" key="2">
    <source>
        <dbReference type="EMBL" id="MPN20217.1"/>
    </source>
</evidence>
<feature type="region of interest" description="Disordered" evidence="1">
    <location>
        <begin position="168"/>
        <end position="196"/>
    </location>
</feature>
<reference evidence="2" key="1">
    <citation type="submission" date="2019-08" db="EMBL/GenBank/DDBJ databases">
        <authorList>
            <person name="Kucharzyk K."/>
            <person name="Murdoch R.W."/>
            <person name="Higgins S."/>
            <person name="Loffler F."/>
        </authorList>
    </citation>
    <scope>NUCLEOTIDE SEQUENCE</scope>
</reference>
<proteinExistence type="predicted"/>